<dbReference type="Pfam" id="PF00005">
    <property type="entry name" value="ABC_tran"/>
    <property type="match status" value="1"/>
</dbReference>
<evidence type="ECO:0000256" key="3">
    <source>
        <dbReference type="ARBA" id="ARBA00022840"/>
    </source>
</evidence>
<comment type="similarity">
    <text evidence="1">Belongs to the ABC transporter superfamily.</text>
</comment>
<dbReference type="PANTHER" id="PTHR24220">
    <property type="entry name" value="IMPORT ATP-BINDING PROTEIN"/>
    <property type="match status" value="1"/>
</dbReference>
<sequence length="238" mass="25350">MSFAAAQASAEEGEALSMRDVAFAYPSTGFQIRIESFRLHAGENIFLRGPSGSGKTTFLSLATGLLAADGGEIVVAGKKTPKRAAARDALRAKFIGIIHQQFNLLSYLDTLSNVLLPFAFGRGFADGDERHKASELLTTLGVPQHLHKAPARALSVGQQQRVAIARALIGRPALVVADEPTSALDVETRDAFLDILFDSVNAAGSTLLMVSHDPVIGQRFDHAIDLRDVAKTEIGTVS</sequence>
<protein>
    <submittedName>
        <fullName evidence="5">ATP-binding cassette domain-containing protein</fullName>
    </submittedName>
</protein>
<dbReference type="SMART" id="SM00382">
    <property type="entry name" value="AAA"/>
    <property type="match status" value="1"/>
</dbReference>
<name>A0ABW3FHC3_9HYPH</name>
<comment type="caution">
    <text evidence="5">The sequence shown here is derived from an EMBL/GenBank/DDBJ whole genome shotgun (WGS) entry which is preliminary data.</text>
</comment>
<dbReference type="PROSITE" id="PS50893">
    <property type="entry name" value="ABC_TRANSPORTER_2"/>
    <property type="match status" value="1"/>
</dbReference>
<dbReference type="InterPro" id="IPR027417">
    <property type="entry name" value="P-loop_NTPase"/>
</dbReference>
<dbReference type="PROSITE" id="PS00211">
    <property type="entry name" value="ABC_TRANSPORTER_1"/>
    <property type="match status" value="1"/>
</dbReference>
<keyword evidence="2" id="KW-0547">Nucleotide-binding</keyword>
<dbReference type="InterPro" id="IPR003439">
    <property type="entry name" value="ABC_transporter-like_ATP-bd"/>
</dbReference>
<dbReference type="InterPro" id="IPR015854">
    <property type="entry name" value="ABC_transpr_LolD-like"/>
</dbReference>
<reference evidence="6" key="1">
    <citation type="journal article" date="2019" name="Int. J. Syst. Evol. Microbiol.">
        <title>The Global Catalogue of Microorganisms (GCM) 10K type strain sequencing project: providing services to taxonomists for standard genome sequencing and annotation.</title>
        <authorList>
            <consortium name="The Broad Institute Genomics Platform"/>
            <consortium name="The Broad Institute Genome Sequencing Center for Infectious Disease"/>
            <person name="Wu L."/>
            <person name="Ma J."/>
        </authorList>
    </citation>
    <scope>NUCLEOTIDE SEQUENCE [LARGE SCALE GENOMIC DNA]</scope>
    <source>
        <strain evidence="6">CCUG 60023</strain>
    </source>
</reference>
<keyword evidence="6" id="KW-1185">Reference proteome</keyword>
<evidence type="ECO:0000256" key="1">
    <source>
        <dbReference type="ARBA" id="ARBA00005417"/>
    </source>
</evidence>
<feature type="domain" description="ABC transporter" evidence="4">
    <location>
        <begin position="16"/>
        <end position="237"/>
    </location>
</feature>
<dbReference type="InterPro" id="IPR017871">
    <property type="entry name" value="ABC_transporter-like_CS"/>
</dbReference>
<dbReference type="PANTHER" id="PTHR24220:SF611">
    <property type="entry name" value="ATP-BINDING COMPONENT OF ABC TRANSPORTER-RELATED"/>
    <property type="match status" value="1"/>
</dbReference>
<evidence type="ECO:0000313" key="5">
    <source>
        <dbReference type="EMBL" id="MFD0916878.1"/>
    </source>
</evidence>
<dbReference type="RefSeq" id="WP_377212723.1">
    <property type="nucleotide sequence ID" value="NZ_JBHTJV010000009.1"/>
</dbReference>
<evidence type="ECO:0000259" key="4">
    <source>
        <dbReference type="PROSITE" id="PS50893"/>
    </source>
</evidence>
<dbReference type="GO" id="GO:0005524">
    <property type="term" value="F:ATP binding"/>
    <property type="evidence" value="ECO:0007669"/>
    <property type="project" value="UniProtKB-KW"/>
</dbReference>
<dbReference type="InterPro" id="IPR003593">
    <property type="entry name" value="AAA+_ATPase"/>
</dbReference>
<evidence type="ECO:0000313" key="6">
    <source>
        <dbReference type="Proteomes" id="UP001597101"/>
    </source>
</evidence>
<dbReference type="Gene3D" id="3.40.50.300">
    <property type="entry name" value="P-loop containing nucleotide triphosphate hydrolases"/>
    <property type="match status" value="1"/>
</dbReference>
<dbReference type="Proteomes" id="UP001597101">
    <property type="component" value="Unassembled WGS sequence"/>
</dbReference>
<dbReference type="EMBL" id="JBHTJV010000009">
    <property type="protein sequence ID" value="MFD0916878.1"/>
    <property type="molecule type" value="Genomic_DNA"/>
</dbReference>
<organism evidence="5 6">
    <name type="scientific">Pseudahrensia aquimaris</name>
    <dbReference type="NCBI Taxonomy" id="744461"/>
    <lineage>
        <taxon>Bacteria</taxon>
        <taxon>Pseudomonadati</taxon>
        <taxon>Pseudomonadota</taxon>
        <taxon>Alphaproteobacteria</taxon>
        <taxon>Hyphomicrobiales</taxon>
        <taxon>Ahrensiaceae</taxon>
        <taxon>Pseudahrensia</taxon>
    </lineage>
</organism>
<proteinExistence type="inferred from homology"/>
<accession>A0ABW3FHC3</accession>
<gene>
    <name evidence="5" type="ORF">ACFQ14_10715</name>
</gene>
<evidence type="ECO:0000256" key="2">
    <source>
        <dbReference type="ARBA" id="ARBA00022741"/>
    </source>
</evidence>
<keyword evidence="3 5" id="KW-0067">ATP-binding</keyword>
<dbReference type="SUPFAM" id="SSF52540">
    <property type="entry name" value="P-loop containing nucleoside triphosphate hydrolases"/>
    <property type="match status" value="1"/>
</dbReference>